<protein>
    <submittedName>
        <fullName evidence="1">Uncharacterized protein</fullName>
    </submittedName>
</protein>
<sequence length="153" mass="17411">MSNMREATFSSLVKHHPEITRTSFLIGLQVSSFQVEHCLGDEDMETIIGLNHEQYQDLVLGIYTQNENELNRIASIISSSFIYMLYSQVTTQAGAIEERPIAGIGSVFNNQQAAVEAMNKLDSESLFKLKQFEDVQKINSVYVKEYMETFDLE</sequence>
<proteinExistence type="predicted"/>
<dbReference type="GeneID" id="7750935"/>
<evidence type="ECO:0000313" key="2">
    <source>
        <dbReference type="Proteomes" id="UP000001878"/>
    </source>
</evidence>
<organism evidence="1 2">
    <name type="scientific">Lactobacillus phage Lb338-1</name>
    <dbReference type="NCBI Taxonomy" id="2892342"/>
    <lineage>
        <taxon>Viruses</taxon>
        <taxon>Duplodnaviria</taxon>
        <taxon>Heunggongvirae</taxon>
        <taxon>Uroviricota</taxon>
        <taxon>Caudoviricetes</taxon>
        <taxon>Herelleviridae</taxon>
        <taxon>Mooreparkvirus</taxon>
        <taxon>Mooreparkvirus Lb3381</taxon>
    </lineage>
</organism>
<name>C1KFJ0_9CAUD</name>
<accession>C1KFJ0</accession>
<dbReference type="EMBL" id="FJ822135">
    <property type="protein sequence ID" value="ACO37001.1"/>
    <property type="molecule type" value="Genomic_DNA"/>
</dbReference>
<evidence type="ECO:0000313" key="1">
    <source>
        <dbReference type="EMBL" id="ACO37001.1"/>
    </source>
</evidence>
<dbReference type="RefSeq" id="YP_002790759.1">
    <property type="nucleotide sequence ID" value="NC_012530.1"/>
</dbReference>
<reference evidence="1 2" key="1">
    <citation type="journal article" date="2009" name="Gene">
        <title>Genome of a virulent bacteriophage Lb338-1 that lyses the probiotic Lactobacillus paracasei cheese strain.</title>
        <authorList>
            <person name="Alemayehu D."/>
            <person name="Ross R.P."/>
            <person name="O'Sullivan O."/>
            <person name="Coffey A."/>
            <person name="Stanton C."/>
            <person name="Fitzgerald G.F."/>
            <person name="McAuliffe O."/>
        </authorList>
    </citation>
    <scope>NUCLEOTIDE SEQUENCE [LARGE SCALE GENOMIC DNA]</scope>
    <source>
        <strain evidence="1">Lb338-1</strain>
    </source>
</reference>
<keyword evidence="2" id="KW-1185">Reference proteome</keyword>
<dbReference type="KEGG" id="vg:7750935"/>
<dbReference type="Proteomes" id="UP000001878">
    <property type="component" value="Segment"/>
</dbReference>
<gene>
    <name evidence="1" type="ORF">lb338_phage_80</name>
</gene>